<accession>A0AA88ITM0</accession>
<evidence type="ECO:0000313" key="2">
    <source>
        <dbReference type="EMBL" id="KAK2727237.1"/>
    </source>
</evidence>
<keyword evidence="3" id="KW-1185">Reference proteome</keyword>
<dbReference type="EMBL" id="JAVRJZ010000001">
    <property type="protein sequence ID" value="KAK2727237.1"/>
    <property type="molecule type" value="Genomic_DNA"/>
</dbReference>
<feature type="compositionally biased region" description="Basic and acidic residues" evidence="1">
    <location>
        <begin position="42"/>
        <end position="53"/>
    </location>
</feature>
<comment type="caution">
    <text evidence="2">The sequence shown here is derived from an EMBL/GenBank/DDBJ whole genome shotgun (WGS) entry which is preliminary data.</text>
</comment>
<sequence length="117" mass="13205">MASKAVTPEVVRSLPKAGPRLEKPRGYKKLCSKILTDTPEKEHLEAEHQIKEAKKSKKKSRAEETATRAFRLEILMMLVRLFLGMEGIEEGNFVLVKVVGKRITSYVVANVLVKDKI</sequence>
<proteinExistence type="predicted"/>
<name>A0AA88ITM0_ARTSF</name>
<protein>
    <submittedName>
        <fullName evidence="2">Uncharacterized protein</fullName>
    </submittedName>
</protein>
<gene>
    <name evidence="2" type="ORF">QYM36_007915</name>
</gene>
<evidence type="ECO:0000313" key="3">
    <source>
        <dbReference type="Proteomes" id="UP001187531"/>
    </source>
</evidence>
<evidence type="ECO:0000256" key="1">
    <source>
        <dbReference type="SAM" id="MobiDB-lite"/>
    </source>
</evidence>
<dbReference type="Proteomes" id="UP001187531">
    <property type="component" value="Unassembled WGS sequence"/>
</dbReference>
<dbReference type="AlphaFoldDB" id="A0AA88ITM0"/>
<feature type="region of interest" description="Disordered" evidence="1">
    <location>
        <begin position="42"/>
        <end position="64"/>
    </location>
</feature>
<organism evidence="2 3">
    <name type="scientific">Artemia franciscana</name>
    <name type="common">Brine shrimp</name>
    <name type="synonym">Artemia sanfranciscana</name>
    <dbReference type="NCBI Taxonomy" id="6661"/>
    <lineage>
        <taxon>Eukaryota</taxon>
        <taxon>Metazoa</taxon>
        <taxon>Ecdysozoa</taxon>
        <taxon>Arthropoda</taxon>
        <taxon>Crustacea</taxon>
        <taxon>Branchiopoda</taxon>
        <taxon>Anostraca</taxon>
        <taxon>Artemiidae</taxon>
        <taxon>Artemia</taxon>
    </lineage>
</organism>
<reference evidence="2" key="1">
    <citation type="submission" date="2023-07" db="EMBL/GenBank/DDBJ databases">
        <title>Chromosome-level genome assembly of Artemia franciscana.</title>
        <authorList>
            <person name="Jo E."/>
        </authorList>
    </citation>
    <scope>NUCLEOTIDE SEQUENCE</scope>
    <source>
        <tissue evidence="2">Whole body</tissue>
    </source>
</reference>